<dbReference type="CDD" id="cd01335">
    <property type="entry name" value="Radical_SAM"/>
    <property type="match status" value="1"/>
</dbReference>
<evidence type="ECO:0000313" key="7">
    <source>
        <dbReference type="Proteomes" id="UP001268683"/>
    </source>
</evidence>
<dbReference type="PANTHER" id="PTHR43432">
    <property type="entry name" value="SLR0285 PROTEIN"/>
    <property type="match status" value="1"/>
</dbReference>
<sequence>MEQERTYNHISKKPVIQSITGRPNPLKSSKGGEQARLNREHRHLGRGVCSNRTGRFEAYQKIEEPEFPFGEQSYDKTDNQTRVFHDATKTIITKNDSPDIPFKKSINAYRGCEHGCVYCFARPTHTYLGLSAGLDFERHIMMKSNAAALLEQELADPNYTVTPLAMGTNTDPYQPIEKQHKITRQLLEVLNRFNHPCSIVTKNKLIVRDIDLLSEMAAKGLVKVYVSVTTVDPKLARVLEPRASSPQKRLDAIRLLSDAGIPTGAMFAPIIPAINDMEMEQVLEAVKHAGAKEVAYILLRLPLEVAGLFSEWLTAYFPDRKERVLSRLKAMRGGRVNDPRFKHRMKGKGFEAEMLKRRFEVHCRRLRLNIGEQAHETKEDALNSCPVKFTVPADVRSRQDRSSGQLNLFA</sequence>
<dbReference type="KEGG" id="tmk:QGN29_13410"/>
<protein>
    <submittedName>
        <fullName evidence="6">PA0069 family radical SAM protein</fullName>
    </submittedName>
</protein>
<dbReference type="PANTHER" id="PTHR43432:SF3">
    <property type="entry name" value="SLR0285 PROTEIN"/>
    <property type="match status" value="1"/>
</dbReference>
<dbReference type="SFLD" id="SFLDS00029">
    <property type="entry name" value="Radical_SAM"/>
    <property type="match status" value="1"/>
</dbReference>
<keyword evidence="2" id="KW-0408">Iron</keyword>
<feature type="domain" description="Radical SAM core" evidence="5">
    <location>
        <begin position="98"/>
        <end position="351"/>
    </location>
</feature>
<dbReference type="InterPro" id="IPR040086">
    <property type="entry name" value="MJ0683-like"/>
</dbReference>
<gene>
    <name evidence="6" type="ORF">QGN29_13410</name>
</gene>
<evidence type="ECO:0000256" key="3">
    <source>
        <dbReference type="ARBA" id="ARBA00023014"/>
    </source>
</evidence>
<dbReference type="Pfam" id="PF04055">
    <property type="entry name" value="Radical_SAM"/>
    <property type="match status" value="1"/>
</dbReference>
<dbReference type="InterPro" id="IPR058240">
    <property type="entry name" value="rSAM_sf"/>
</dbReference>
<dbReference type="NCBIfam" id="NF033668">
    <property type="entry name" value="rSAM_PA0069"/>
    <property type="match status" value="1"/>
</dbReference>
<evidence type="ECO:0000256" key="4">
    <source>
        <dbReference type="SAM" id="MobiDB-lite"/>
    </source>
</evidence>
<dbReference type="SFLD" id="SFLDG01084">
    <property type="entry name" value="Uncharacterised_Radical_SAM_Su"/>
    <property type="match status" value="1"/>
</dbReference>
<dbReference type="SUPFAM" id="SSF102114">
    <property type="entry name" value="Radical SAM enzymes"/>
    <property type="match status" value="1"/>
</dbReference>
<reference evidence="6" key="1">
    <citation type="submission" date="2023-04" db="EMBL/GenBank/DDBJ databases">
        <title>Complete genome sequence of Temperatibacter marinus.</title>
        <authorList>
            <person name="Rong J.-C."/>
            <person name="Yi M.-L."/>
            <person name="Zhao Q."/>
        </authorList>
    </citation>
    <scope>NUCLEOTIDE SEQUENCE</scope>
    <source>
        <strain evidence="6">NBRC 110045</strain>
    </source>
</reference>
<evidence type="ECO:0000259" key="5">
    <source>
        <dbReference type="PROSITE" id="PS51918"/>
    </source>
</evidence>
<dbReference type="InterPro" id="IPR007197">
    <property type="entry name" value="rSAM"/>
</dbReference>
<evidence type="ECO:0000256" key="2">
    <source>
        <dbReference type="ARBA" id="ARBA00023004"/>
    </source>
</evidence>
<dbReference type="SMART" id="SM00729">
    <property type="entry name" value="Elp3"/>
    <property type="match status" value="1"/>
</dbReference>
<dbReference type="InterPro" id="IPR006638">
    <property type="entry name" value="Elp3/MiaA/NifB-like_rSAM"/>
</dbReference>
<dbReference type="Gene3D" id="3.80.30.30">
    <property type="match status" value="1"/>
</dbReference>
<proteinExistence type="predicted"/>
<keyword evidence="7" id="KW-1185">Reference proteome</keyword>
<evidence type="ECO:0000256" key="1">
    <source>
        <dbReference type="ARBA" id="ARBA00022723"/>
    </source>
</evidence>
<accession>A0AA52EGV1</accession>
<evidence type="ECO:0000313" key="6">
    <source>
        <dbReference type="EMBL" id="WND02545.1"/>
    </source>
</evidence>
<dbReference type="GO" id="GO:0046872">
    <property type="term" value="F:metal ion binding"/>
    <property type="evidence" value="ECO:0007669"/>
    <property type="project" value="UniProtKB-KW"/>
</dbReference>
<dbReference type="GO" id="GO:0051536">
    <property type="term" value="F:iron-sulfur cluster binding"/>
    <property type="evidence" value="ECO:0007669"/>
    <property type="project" value="UniProtKB-KW"/>
</dbReference>
<dbReference type="Proteomes" id="UP001268683">
    <property type="component" value="Chromosome"/>
</dbReference>
<dbReference type="EMBL" id="CP123872">
    <property type="protein sequence ID" value="WND02545.1"/>
    <property type="molecule type" value="Genomic_DNA"/>
</dbReference>
<keyword evidence="1" id="KW-0479">Metal-binding</keyword>
<dbReference type="PROSITE" id="PS51918">
    <property type="entry name" value="RADICAL_SAM"/>
    <property type="match status" value="1"/>
</dbReference>
<dbReference type="GO" id="GO:0003824">
    <property type="term" value="F:catalytic activity"/>
    <property type="evidence" value="ECO:0007669"/>
    <property type="project" value="InterPro"/>
</dbReference>
<organism evidence="6 7">
    <name type="scientific">Temperatibacter marinus</name>
    <dbReference type="NCBI Taxonomy" id="1456591"/>
    <lineage>
        <taxon>Bacteria</taxon>
        <taxon>Pseudomonadati</taxon>
        <taxon>Pseudomonadota</taxon>
        <taxon>Alphaproteobacteria</taxon>
        <taxon>Kordiimonadales</taxon>
        <taxon>Temperatibacteraceae</taxon>
        <taxon>Temperatibacter</taxon>
    </lineage>
</organism>
<dbReference type="RefSeq" id="WP_310798380.1">
    <property type="nucleotide sequence ID" value="NZ_CP123872.1"/>
</dbReference>
<feature type="region of interest" description="Disordered" evidence="4">
    <location>
        <begin position="1"/>
        <end position="44"/>
    </location>
</feature>
<name>A0AA52EGV1_9PROT</name>
<keyword evidence="3" id="KW-0411">Iron-sulfur</keyword>
<dbReference type="AlphaFoldDB" id="A0AA52EGV1"/>